<evidence type="ECO:0000313" key="3">
    <source>
        <dbReference type="WBParaSite" id="jg11549"/>
    </source>
</evidence>
<name>A0A915CQG4_9BILA</name>
<protein>
    <submittedName>
        <fullName evidence="3">Uncharacterized protein</fullName>
    </submittedName>
</protein>
<reference evidence="3" key="1">
    <citation type="submission" date="2022-11" db="UniProtKB">
        <authorList>
            <consortium name="WormBaseParasite"/>
        </authorList>
    </citation>
    <scope>IDENTIFICATION</scope>
</reference>
<accession>A0A915CQG4</accession>
<dbReference type="AlphaFoldDB" id="A0A915CQG4"/>
<sequence length="253" mass="28358">MNHPSGSPTYVSSSGGGVSKGGKKPTNISLPDFLRERQVFNSRCDDCNTFKVAGLDLVETEGGHSAYNVAKLLDESLKKAGLNNSSLRFSVEKLELDDDEEVEGVDSEFNYEEPPGEGQDEEDFFDSLPHHTVCLAHILQLVLRDPIYVAASFLDPSVACMDVLLGLGIRAKKAICLWFKALRYQKVKRKYVKSLLLSIKSSISSVKIHAQRSNVLLRCQICKWKLRSILTSFGSLKLQWMQLRFGRKKRLSM</sequence>
<proteinExistence type="predicted"/>
<dbReference type="Proteomes" id="UP000887574">
    <property type="component" value="Unplaced"/>
</dbReference>
<organism evidence="2 3">
    <name type="scientific">Ditylenchus dipsaci</name>
    <dbReference type="NCBI Taxonomy" id="166011"/>
    <lineage>
        <taxon>Eukaryota</taxon>
        <taxon>Metazoa</taxon>
        <taxon>Ecdysozoa</taxon>
        <taxon>Nematoda</taxon>
        <taxon>Chromadorea</taxon>
        <taxon>Rhabditida</taxon>
        <taxon>Tylenchina</taxon>
        <taxon>Tylenchomorpha</taxon>
        <taxon>Sphaerularioidea</taxon>
        <taxon>Anguinidae</taxon>
        <taxon>Anguininae</taxon>
        <taxon>Ditylenchus</taxon>
    </lineage>
</organism>
<feature type="compositionally biased region" description="Low complexity" evidence="1">
    <location>
        <begin position="1"/>
        <end position="13"/>
    </location>
</feature>
<feature type="region of interest" description="Disordered" evidence="1">
    <location>
        <begin position="1"/>
        <end position="29"/>
    </location>
</feature>
<evidence type="ECO:0000256" key="1">
    <source>
        <dbReference type="SAM" id="MobiDB-lite"/>
    </source>
</evidence>
<keyword evidence="2" id="KW-1185">Reference proteome</keyword>
<evidence type="ECO:0000313" key="2">
    <source>
        <dbReference type="Proteomes" id="UP000887574"/>
    </source>
</evidence>
<dbReference type="WBParaSite" id="jg11549">
    <property type="protein sequence ID" value="jg11549"/>
    <property type="gene ID" value="jg11549"/>
</dbReference>